<dbReference type="RefSeq" id="XP_009290930.1">
    <property type="nucleotide sequence ID" value="XM_009292655.4"/>
</dbReference>
<dbReference type="GeneID" id="100000275"/>
<reference evidence="5" key="3">
    <citation type="submission" date="2025-04" db="UniProtKB">
        <authorList>
            <consortium name="RefSeq"/>
        </authorList>
    </citation>
    <scope>IDENTIFICATION</scope>
    <source>
        <strain evidence="5">Tuebingen</strain>
    </source>
</reference>
<dbReference type="ZFIN" id="ZDB-GENE-100922-52">
    <property type="gene designation" value="si:dkey-152b24.8"/>
</dbReference>
<evidence type="ECO:0000313" key="3">
    <source>
        <dbReference type="Ensembl" id="ENSDARP00000155769"/>
    </source>
</evidence>
<dbReference type="GO" id="GO:0008081">
    <property type="term" value="F:phosphoric diester hydrolase activity"/>
    <property type="evidence" value="ECO:0000318"/>
    <property type="project" value="GO_Central"/>
</dbReference>
<dbReference type="Proteomes" id="UP000000437">
    <property type="component" value="Chromosome 16"/>
</dbReference>
<dbReference type="CDD" id="cd08586">
    <property type="entry name" value="PI-PLCc_BcPLC_like"/>
    <property type="match status" value="1"/>
</dbReference>
<evidence type="ECO:0000256" key="1">
    <source>
        <dbReference type="SAM" id="SignalP"/>
    </source>
</evidence>
<dbReference type="SUPFAM" id="SSF51695">
    <property type="entry name" value="PLC-like phosphodiesterases"/>
    <property type="match status" value="1"/>
</dbReference>
<accession>A0A8M9NZW1</accession>
<dbReference type="PaxDb" id="7955-ENSDARP00000106168"/>
<reference evidence="3" key="2">
    <citation type="submission" date="2018-04" db="UniProtKB">
        <authorList>
            <consortium name="Ensembl"/>
        </authorList>
    </citation>
    <scope>IDENTIFICATION</scope>
    <source>
        <strain evidence="3">Tuebingen</strain>
    </source>
</reference>
<evidence type="ECO:0000313" key="4">
    <source>
        <dbReference type="Proteomes" id="UP000000437"/>
    </source>
</evidence>
<feature type="chain" id="PRO_5044692971" evidence="1">
    <location>
        <begin position="24"/>
        <end position="290"/>
    </location>
</feature>
<feature type="signal peptide" evidence="1">
    <location>
        <begin position="1"/>
        <end position="23"/>
    </location>
</feature>
<name>A0A8M9NZW1_DANRE</name>
<dbReference type="Bgee" id="ENSDARG00000087297">
    <property type="expression patterns" value="Expressed in intestine and 4 other cell types or tissues"/>
</dbReference>
<proteinExistence type="predicted"/>
<dbReference type="STRING" id="7955.ENSDARP00000155769"/>
<gene>
    <name evidence="5" type="primary">LOC100000275</name>
</gene>
<feature type="domain" description="Phosphatidylinositol-specific phospholipase C X" evidence="2">
    <location>
        <begin position="44"/>
        <end position="176"/>
    </location>
</feature>
<dbReference type="PROSITE" id="PS50007">
    <property type="entry name" value="PIPLC_X_DOMAIN"/>
    <property type="match status" value="1"/>
</dbReference>
<dbReference type="EMBL" id="BX323793">
    <property type="status" value="NOT_ANNOTATED_CDS"/>
    <property type="molecule type" value="Genomic_DNA"/>
</dbReference>
<dbReference type="Pfam" id="PF00388">
    <property type="entry name" value="PI-PLC-X"/>
    <property type="match status" value="1"/>
</dbReference>
<evidence type="ECO:0000259" key="2">
    <source>
        <dbReference type="SMART" id="SM00148"/>
    </source>
</evidence>
<dbReference type="InterPro" id="IPR000909">
    <property type="entry name" value="PLipase_C_PInositol-sp_X_dom"/>
</dbReference>
<dbReference type="Ensembl" id="ENSDART00000189406.1">
    <property type="protein sequence ID" value="ENSDARP00000155769.1"/>
    <property type="gene ID" value="ENSDARG00000087297.3"/>
</dbReference>
<reference evidence="3 4" key="1">
    <citation type="journal article" date="2013" name="Nature">
        <title>The zebrafish reference genome sequence and its relationship to the human genome.</title>
        <authorList>
            <consortium name="Genome Reference Consortium Zebrafish"/>
            <person name="Howe K."/>
            <person name="Clark M.D."/>
            <person name="Torroja C.F."/>
            <person name="Torrance J."/>
            <person name="Berthelot C."/>
            <person name="Muffato M."/>
            <person name="Collins J.E."/>
            <person name="Humphray S."/>
            <person name="McLaren K."/>
            <person name="Matthews L."/>
            <person name="McLaren S."/>
            <person name="Sealy I."/>
            <person name="Caccamo M."/>
            <person name="Churcher C."/>
            <person name="Scott C."/>
            <person name="Barrett J.C."/>
            <person name="Koch R."/>
            <person name="Rauch G.J."/>
            <person name="White S."/>
            <person name="Chow W."/>
            <person name="Kilian B."/>
            <person name="Quintais L.T."/>
            <person name="Guerra-Assuncao J.A."/>
            <person name="Zhou Y."/>
            <person name="Gu Y."/>
            <person name="Yen J."/>
            <person name="Vogel J.H."/>
            <person name="Eyre T."/>
            <person name="Redmond S."/>
            <person name="Banerjee R."/>
            <person name="Chi J."/>
            <person name="Fu B."/>
            <person name="Langley E."/>
            <person name="Maguire S.F."/>
            <person name="Laird G.K."/>
            <person name="Lloyd D."/>
            <person name="Kenyon E."/>
            <person name="Donaldson S."/>
            <person name="Sehra H."/>
            <person name="Almeida-King J."/>
            <person name="Loveland J."/>
            <person name="Trevanion S."/>
            <person name="Jones M."/>
            <person name="Quail M."/>
            <person name="Willey D."/>
            <person name="Hunt A."/>
            <person name="Burton J."/>
            <person name="Sims S."/>
            <person name="McLay K."/>
            <person name="Plumb B."/>
            <person name="Davis J."/>
            <person name="Clee C."/>
            <person name="Oliver K."/>
            <person name="Clark R."/>
            <person name="Riddle C."/>
            <person name="Elliot D."/>
            <person name="Eliott D."/>
            <person name="Threadgold G."/>
            <person name="Harden G."/>
            <person name="Ware D."/>
            <person name="Begum S."/>
            <person name="Mortimore B."/>
            <person name="Mortimer B."/>
            <person name="Kerry G."/>
            <person name="Heath P."/>
            <person name="Phillimore B."/>
            <person name="Tracey A."/>
            <person name="Corby N."/>
            <person name="Dunn M."/>
            <person name="Johnson C."/>
            <person name="Wood J."/>
            <person name="Clark S."/>
            <person name="Pelan S."/>
            <person name="Griffiths G."/>
            <person name="Smith M."/>
            <person name="Glithero R."/>
            <person name="Howden P."/>
            <person name="Barker N."/>
            <person name="Lloyd C."/>
            <person name="Stevens C."/>
            <person name="Harley J."/>
            <person name="Holt K."/>
            <person name="Panagiotidis G."/>
            <person name="Lovell J."/>
            <person name="Beasley H."/>
            <person name="Henderson C."/>
            <person name="Gordon D."/>
            <person name="Auger K."/>
            <person name="Wright D."/>
            <person name="Collins J."/>
            <person name="Raisen C."/>
            <person name="Dyer L."/>
            <person name="Leung K."/>
            <person name="Robertson L."/>
            <person name="Ambridge K."/>
            <person name="Leongamornlert D."/>
            <person name="McGuire S."/>
            <person name="Gilderthorp R."/>
            <person name="Griffiths C."/>
            <person name="Manthravadi D."/>
            <person name="Nichol S."/>
            <person name="Barker G."/>
            <person name="Whitehead S."/>
            <person name="Kay M."/>
            <person name="Brown J."/>
            <person name="Murnane C."/>
            <person name="Gray E."/>
            <person name="Humphries M."/>
            <person name="Sycamore N."/>
            <person name="Barker D."/>
            <person name="Saunders D."/>
            <person name="Wallis J."/>
            <person name="Babbage A."/>
            <person name="Hammond S."/>
            <person name="Mashreghi-Mohammadi M."/>
            <person name="Barr L."/>
            <person name="Martin S."/>
            <person name="Wray P."/>
            <person name="Ellington A."/>
            <person name="Matthews N."/>
            <person name="Ellwood M."/>
            <person name="Woodmansey R."/>
            <person name="Clark G."/>
            <person name="Cooper J."/>
            <person name="Cooper J."/>
            <person name="Tromans A."/>
            <person name="Grafham D."/>
            <person name="Skuce C."/>
            <person name="Pandian R."/>
            <person name="Andrews R."/>
            <person name="Harrison E."/>
            <person name="Kimberley A."/>
            <person name="Garnett J."/>
            <person name="Fosker N."/>
            <person name="Hall R."/>
            <person name="Garner P."/>
            <person name="Kelly D."/>
            <person name="Bird C."/>
            <person name="Palmer S."/>
            <person name="Gehring I."/>
            <person name="Berger A."/>
            <person name="Dooley C.M."/>
            <person name="Ersan-Urun Z."/>
            <person name="Eser C."/>
            <person name="Geiger H."/>
            <person name="Geisler M."/>
            <person name="Karotki L."/>
            <person name="Kirn A."/>
            <person name="Konantz J."/>
            <person name="Konantz M."/>
            <person name="Oberlander M."/>
            <person name="Rudolph-Geiger S."/>
            <person name="Teucke M."/>
            <person name="Lanz C."/>
            <person name="Raddatz G."/>
            <person name="Osoegawa K."/>
            <person name="Zhu B."/>
            <person name="Rapp A."/>
            <person name="Widaa S."/>
            <person name="Langford C."/>
            <person name="Yang F."/>
            <person name="Schuster S.C."/>
            <person name="Carter N.P."/>
            <person name="Harrow J."/>
            <person name="Ning Z."/>
            <person name="Herrero J."/>
            <person name="Searle S.M."/>
            <person name="Enright A."/>
            <person name="Geisler R."/>
            <person name="Plasterk R.H."/>
            <person name="Lee C."/>
            <person name="Westerfield M."/>
            <person name="de Jong P.J."/>
            <person name="Zon L.I."/>
            <person name="Postlethwait J.H."/>
            <person name="Nusslein-Volhard C."/>
            <person name="Hubbard T.J."/>
            <person name="Roest Crollius H."/>
            <person name="Rogers J."/>
            <person name="Stemple D.L."/>
        </authorList>
    </citation>
    <scope>NUCLEOTIDE SEQUENCE [LARGE SCALE GENOMIC DNA]</scope>
    <source>
        <strain evidence="3">Tuebingen</strain>
    </source>
</reference>
<dbReference type="SMART" id="SM00148">
    <property type="entry name" value="PLCXc"/>
    <property type="match status" value="1"/>
</dbReference>
<dbReference type="PANTHER" id="PTHR13593">
    <property type="match status" value="1"/>
</dbReference>
<dbReference type="InterPro" id="IPR017946">
    <property type="entry name" value="PLC-like_Pdiesterase_TIM-brl"/>
</dbReference>
<dbReference type="OrthoDB" id="1046782at2759"/>
<dbReference type="GO" id="GO:0006629">
    <property type="term" value="P:lipid metabolic process"/>
    <property type="evidence" value="ECO:0007669"/>
    <property type="project" value="InterPro"/>
</dbReference>
<dbReference type="InterPro" id="IPR051057">
    <property type="entry name" value="PI-PLC_domain"/>
</dbReference>
<sequence>MGVPVRFLCVFVLLLHKSFQQQAFNDKKELKLSAKYKIGWMRSLDDNKLISEINIPGTHDTMALHGGPAAECQSWSLENQLLAGVRYLDLRVSGNNLKVVHGVISQHTTFANVLNIVKGFLSQHKSETVLLRVKLESKGPFPDDVANQLKNDPGCWVRNKIPRIREVRGKIVFVQKNNFKLGIPMLETDKKGDYKVGNVENKKDKIIEHLNQALEACKVNEVVLNYSSGTGWPVFRPDKTPKKVAKKINPWLYNNLEGASKMYIKLCFGVIAMDFPGFDLIQVIIGFNRF</sequence>
<dbReference type="GeneTree" id="ENSGT00390000010118"/>
<keyword evidence="1" id="KW-0732">Signal</keyword>
<dbReference type="AlphaFoldDB" id="A0A8M9NZW1"/>
<accession>A0A2R8QRJ0</accession>
<organism evidence="3">
    <name type="scientific">Danio rerio</name>
    <name type="common">Zebrafish</name>
    <name type="synonym">Brachydanio rerio</name>
    <dbReference type="NCBI Taxonomy" id="7955"/>
    <lineage>
        <taxon>Eukaryota</taxon>
        <taxon>Metazoa</taxon>
        <taxon>Chordata</taxon>
        <taxon>Craniata</taxon>
        <taxon>Vertebrata</taxon>
        <taxon>Euteleostomi</taxon>
        <taxon>Actinopterygii</taxon>
        <taxon>Neopterygii</taxon>
        <taxon>Teleostei</taxon>
        <taxon>Ostariophysi</taxon>
        <taxon>Cypriniformes</taxon>
        <taxon>Danionidae</taxon>
        <taxon>Danioninae</taxon>
        <taxon>Danio</taxon>
    </lineage>
</organism>
<dbReference type="KEGG" id="dre:100000275"/>
<dbReference type="PANTHER" id="PTHR13593:SF147">
    <property type="entry name" value="1-PHOSPHATIDYLINOSITOL PHOSPHODIESTERASE-LIKE-RELATED"/>
    <property type="match status" value="1"/>
</dbReference>
<dbReference type="OMA" id="AEKVNPW"/>
<keyword evidence="4" id="KW-1185">Reference proteome</keyword>
<dbReference type="Gene3D" id="3.20.20.190">
    <property type="entry name" value="Phosphatidylinositol (PI) phosphodiesterase"/>
    <property type="match status" value="1"/>
</dbReference>
<protein>
    <submittedName>
        <fullName evidence="5">1-phosphatidylinositol phosphodiesterase</fullName>
    </submittedName>
    <submittedName>
        <fullName evidence="3">Si:dkey-152b24.8</fullName>
    </submittedName>
</protein>
<dbReference type="SMR" id="A0A8M9NZW1"/>
<evidence type="ECO:0000313" key="5">
    <source>
        <dbReference type="RefSeq" id="XP_009290930.1"/>
    </source>
</evidence>